<accession>A0A914V5K1</accession>
<dbReference type="Proteomes" id="UP000887566">
    <property type="component" value="Unplaced"/>
</dbReference>
<sequence>MESFICVQNVFAQEAYCNGLPASGQLFPSITKVIASTNSCTMQGVATLLAEEIEVVVKDCCTTICTSATNKCPPAPTCPFGL</sequence>
<proteinExistence type="predicted"/>
<dbReference type="WBParaSite" id="PSAMB.scaffold15629size1519.g36606.t1">
    <property type="protein sequence ID" value="PSAMB.scaffold15629size1519.g36606.t1"/>
    <property type="gene ID" value="PSAMB.scaffold15629size1519.g36606"/>
</dbReference>
<reference evidence="2" key="1">
    <citation type="submission" date="2022-11" db="UniProtKB">
        <authorList>
            <consortium name="WormBaseParasite"/>
        </authorList>
    </citation>
    <scope>IDENTIFICATION</scope>
</reference>
<evidence type="ECO:0000313" key="2">
    <source>
        <dbReference type="WBParaSite" id="PSAMB.scaffold15629size1519.g36606.t1"/>
    </source>
</evidence>
<organism evidence="1 2">
    <name type="scientific">Plectus sambesii</name>
    <dbReference type="NCBI Taxonomy" id="2011161"/>
    <lineage>
        <taxon>Eukaryota</taxon>
        <taxon>Metazoa</taxon>
        <taxon>Ecdysozoa</taxon>
        <taxon>Nematoda</taxon>
        <taxon>Chromadorea</taxon>
        <taxon>Plectida</taxon>
        <taxon>Plectina</taxon>
        <taxon>Plectoidea</taxon>
        <taxon>Plectidae</taxon>
        <taxon>Plectus</taxon>
    </lineage>
</organism>
<keyword evidence="1" id="KW-1185">Reference proteome</keyword>
<evidence type="ECO:0000313" key="1">
    <source>
        <dbReference type="Proteomes" id="UP000887566"/>
    </source>
</evidence>
<name>A0A914V5K1_9BILA</name>
<protein>
    <submittedName>
        <fullName evidence="2">Uncharacterized protein</fullName>
    </submittedName>
</protein>
<dbReference type="AlphaFoldDB" id="A0A914V5K1"/>